<accession>A0A131XX35</accession>
<dbReference type="AlphaFoldDB" id="A0A131XX35"/>
<sequence>MPLWEAVGAVLSKGRLTLDALGKSGVVVGGWNEVRLEPSTNEAVVGRPKDGRVFAGDDVDDFPNANGAAMGSAFVVAGGVPKANGDEADGAVVVLRAGTGGCRVAPGTDWVGGAPNLNGAVPLLELAAGPNERATGAVEVARLPPNAKPLPPLRCNVVAVEAGNVGRPGVCTGGRKLGNDMDAEAVVAATILVAGTEGAPSLKGDEPAALGARDELGKEPKLVPVSVVLGPFTLNVGAPNVAIDAATDVAAVAVASSLLCELALERRGFELLSKLAAGAKLVMGAGSSSFAGVCDGDDDVGAERPLKSGFVAVPVERMGTDAGSLSIDAVTLVVMILRGAPRSRFVLGASVVEGTFGSSGCIVPDVAAAATFSSGDVLSAGVSPNCLVLGADDTLIRGLLMTDTAFVDS</sequence>
<name>A0A131XX35_IXORI</name>
<proteinExistence type="evidence at transcript level"/>
<evidence type="ECO:0000313" key="1">
    <source>
        <dbReference type="EMBL" id="JAP70131.1"/>
    </source>
</evidence>
<reference evidence="1" key="1">
    <citation type="submission" date="2016-02" db="EMBL/GenBank/DDBJ databases">
        <title>RNAseq analyses of the midgut from blood- or serum-fed Ixodes ricinus ticks.</title>
        <authorList>
            <person name="Perner J."/>
            <person name="Provaznik J."/>
            <person name="Schrenkova J."/>
            <person name="Urbanova V."/>
            <person name="Ribeiro J.M."/>
            <person name="Kopacek P."/>
        </authorList>
    </citation>
    <scope>NUCLEOTIDE SEQUENCE</scope>
    <source>
        <tissue evidence="1">Gut</tissue>
    </source>
</reference>
<dbReference type="EMBL" id="GEFM01005665">
    <property type="protein sequence ID" value="JAP70131.1"/>
    <property type="molecule type" value="mRNA"/>
</dbReference>
<organism evidence="1">
    <name type="scientific">Ixodes ricinus</name>
    <name type="common">Common tick</name>
    <name type="synonym">Acarus ricinus</name>
    <dbReference type="NCBI Taxonomy" id="34613"/>
    <lineage>
        <taxon>Eukaryota</taxon>
        <taxon>Metazoa</taxon>
        <taxon>Ecdysozoa</taxon>
        <taxon>Arthropoda</taxon>
        <taxon>Chelicerata</taxon>
        <taxon>Arachnida</taxon>
        <taxon>Acari</taxon>
        <taxon>Parasitiformes</taxon>
        <taxon>Ixodida</taxon>
        <taxon>Ixodoidea</taxon>
        <taxon>Ixodidae</taxon>
        <taxon>Ixodinae</taxon>
        <taxon>Ixodes</taxon>
    </lineage>
</organism>
<protein>
    <submittedName>
        <fullName evidence="1">Uncharacterized protein</fullName>
    </submittedName>
</protein>